<evidence type="ECO:0000313" key="2">
    <source>
        <dbReference type="Proteomes" id="UP001064048"/>
    </source>
</evidence>
<keyword evidence="2" id="KW-1185">Reference proteome</keyword>
<reference evidence="1 2" key="1">
    <citation type="journal article" date="2022" name="Genome Biol. Evol.">
        <title>The Spruce Budworm Genome: Reconstructing the Evolutionary History of Antifreeze Proteins.</title>
        <authorList>
            <person name="Beliveau C."/>
            <person name="Gagne P."/>
            <person name="Picq S."/>
            <person name="Vernygora O."/>
            <person name="Keeling C.I."/>
            <person name="Pinkney K."/>
            <person name="Doucet D."/>
            <person name="Wen F."/>
            <person name="Johnston J.S."/>
            <person name="Maaroufi H."/>
            <person name="Boyle B."/>
            <person name="Laroche J."/>
            <person name="Dewar K."/>
            <person name="Juretic N."/>
            <person name="Blackburn G."/>
            <person name="Nisole A."/>
            <person name="Brunet B."/>
            <person name="Brandao M."/>
            <person name="Lumley L."/>
            <person name="Duan J."/>
            <person name="Quan G."/>
            <person name="Lucarotti C.J."/>
            <person name="Roe A.D."/>
            <person name="Sperling F.A.H."/>
            <person name="Levesque R.C."/>
            <person name="Cusson M."/>
        </authorList>
    </citation>
    <scope>NUCLEOTIDE SEQUENCE [LARGE SCALE GENOMIC DNA]</scope>
    <source>
        <strain evidence="1">Glfc:IPQL:Cfum</strain>
    </source>
</reference>
<evidence type="ECO:0000313" key="1">
    <source>
        <dbReference type="EMBL" id="KAI8440096.1"/>
    </source>
</evidence>
<organism evidence="1 2">
    <name type="scientific">Choristoneura fumiferana</name>
    <name type="common">Spruce budworm moth</name>
    <name type="synonym">Archips fumiferana</name>
    <dbReference type="NCBI Taxonomy" id="7141"/>
    <lineage>
        <taxon>Eukaryota</taxon>
        <taxon>Metazoa</taxon>
        <taxon>Ecdysozoa</taxon>
        <taxon>Arthropoda</taxon>
        <taxon>Hexapoda</taxon>
        <taxon>Insecta</taxon>
        <taxon>Pterygota</taxon>
        <taxon>Neoptera</taxon>
        <taxon>Endopterygota</taxon>
        <taxon>Lepidoptera</taxon>
        <taxon>Glossata</taxon>
        <taxon>Ditrysia</taxon>
        <taxon>Tortricoidea</taxon>
        <taxon>Tortricidae</taxon>
        <taxon>Tortricinae</taxon>
        <taxon>Choristoneura</taxon>
    </lineage>
</organism>
<sequence length="1546" mass="173519">MSALRARLGSSTVCARKIFLQSINNSKHFAARSVSAKIQNDSTIFRAFSNRQYSTATEQKKDGETLKGTSEKREFQAETRMLLDIVARSLYSDKEVFIRELISNASDALEKFRYLSVSAATEGKQLEQTDRALEIKLITDKQNRTITFQDSGIGMTKEELTQNLGTIARSGSKSFIEEIKKQGADQASSIIGQFGVGFYSAFMVADKIEVSGVYEIQEADGVPIGTKIVVYLKTDCREFSDDETVKGIIKKYSNFIGSPIILNDQQVNSIKPLWLMEPKEVTQEQHVEFYRFIGNSYDKPRFTLHYKTDAPLSIRAVLYVPEGKPGLFELSRDSDVGVSLYSRKILIKSKADNILPKWLRFVKGVVDSEDIPLNLSRELLQNSNLIIKLRTVLTNRFLKFLNDSASKDPVGYDTFYRDYSIFLKEGIVTSHSPLEREDIAKLLRFESSKLEKGVRTSMAEYSSRQKNEQKTIYYLAAPSRELAETSPYFESLKKRDLEVLFCYDTYDELVLLELKEFGGRQLFRVMSTLDINKIENEEEKSPDKKQIEAEEKEMMLKTEAENNEINAESKEGEGLVKAALSADVIEQGREVKPKFIPIGAIKMPGFFTRNSDKTKEEEAIEKDPENDKADESAKPKRNHFQFLHTCPFTKFLHHPTQNDKDDSNIDEKKGSRLFNVKYPKIFKKGSSKDPEATLASMETLEDKLDTPNDGMENVKLDPEVNDIVVCCIVVLVLLAVIIGVIVGARAGPPAERPLRLGRYITTISSCGPVEGILDEGVYKFYSIPYALPPIEEKRFTYATPLNNISMCWNDTLQAHNPGPLCMQFLENGTITGEEDCLTLDVVTPHVSLSRLRLVAPLYVVMGSGAGGGSARRATAGGAAGSGLAAVDADIEAILGTFDSEVPEQRRFMSSMQQLFYYYVWHGTSPGPDTGLIAAVKMLMPKTNRVAIYEYLFKEGVMVAKKDYHAPKHPDLEKIPNLQVIKAMQSLKSRGYVKEQFAWRHFYWYLTNEGIEYLRIFLHLPPEIVPATLKRSARTETVRRGAVGRPDAPARAAEDRSAYRRAPTTPGAPHDKKADVGPGSADVEFVPSSDINKTLIMEDDEIELISGGDKLQEVAQVLQEFIRKNETTFTFPNLNGNNKRVILWAALFQHLQNKASAPIHTLCLAAIRVLSRDKSELENLICEKWITTLIERAGLYNFVGINEESMAPLELPQKEIAIEALKQDIKMKIKDELHGMDYLICCLNEQLKEATPSGENSAMDQDQHFFFTDNQQAISCEILKSMFNLILRPGLEESISEADESMYLKLMPVLTSLLYTQTTNEDKLMELRSNVANLLTSVPPPFYTYLTPVLDPGETAEFVFEGKNMDALQSLVQLLQYRLTARGSRVARKFLRRAVLPPLRDVSRPPEHGGELRNQLCRLLTTPVSSVRDLVAEFLFVLCKEKVGRMVKYTGFGNAAGHLAQKGLLGGGGGGGRYSSSSDDSDTEEYLEAAPRIDPVKEYEAMKLVNLFDKMVSEGVVRPARVGPDGRPQAIDHVLELRDHPPNRPQS</sequence>
<accession>A0ACC0KU14</accession>
<name>A0ACC0KU14_CHOFU</name>
<dbReference type="Proteomes" id="UP001064048">
    <property type="component" value="Chromosome 2"/>
</dbReference>
<gene>
    <name evidence="1" type="ORF">MSG28_001517</name>
</gene>
<comment type="caution">
    <text evidence="1">The sequence shown here is derived from an EMBL/GenBank/DDBJ whole genome shotgun (WGS) entry which is preliminary data.</text>
</comment>
<dbReference type="EMBL" id="CM046102">
    <property type="protein sequence ID" value="KAI8440096.1"/>
    <property type="molecule type" value="Genomic_DNA"/>
</dbReference>
<proteinExistence type="predicted"/>
<protein>
    <submittedName>
        <fullName evidence="1">Uncharacterized protein</fullName>
    </submittedName>
</protein>